<evidence type="ECO:0000313" key="2">
    <source>
        <dbReference type="Proteomes" id="UP000248329"/>
    </source>
</evidence>
<dbReference type="Proteomes" id="UP000248329">
    <property type="component" value="Unassembled WGS sequence"/>
</dbReference>
<sequence length="161" mass="18312">MDETPTTLDEIVSKIVNTFHPEKIIIFGSPAYSKPTEKGDINILVIMESTKREIERIVVVSKLIREHRKKIDFNILVKTPAEVKHRLEIGDPVISEIISTGKVLAHRKITHKITQPLITSHLSVMPRHITKRCHGGMTYSIISSRPSFSFMHLFDISLHAL</sequence>
<feature type="non-terminal residue" evidence="1">
    <location>
        <position position="161"/>
    </location>
</feature>
<protein>
    <submittedName>
        <fullName evidence="1">Uncharacterized protein</fullName>
    </submittedName>
</protein>
<comment type="caution">
    <text evidence="1">The sequence shown here is derived from an EMBL/GenBank/DDBJ whole genome shotgun (WGS) entry which is preliminary data.</text>
</comment>
<dbReference type="EMBL" id="PQXF01000016">
    <property type="protein sequence ID" value="PXF60475.1"/>
    <property type="molecule type" value="Genomic_DNA"/>
</dbReference>
<proteinExistence type="predicted"/>
<name>A0AC61L1V3_9EURY</name>
<gene>
    <name evidence="1" type="ORF">C4B59_09385</name>
</gene>
<evidence type="ECO:0000313" key="1">
    <source>
        <dbReference type="EMBL" id="PXF60475.1"/>
    </source>
</evidence>
<accession>A0AC61L1V3</accession>
<reference evidence="1" key="1">
    <citation type="submission" date="2018-01" db="EMBL/GenBank/DDBJ databases">
        <authorList>
            <person name="Krukenberg V."/>
        </authorList>
    </citation>
    <scope>NUCLEOTIDE SEQUENCE</scope>
    <source>
        <strain evidence="1">E20ANME2</strain>
    </source>
</reference>
<organism evidence="1 2">
    <name type="scientific">Candidatus Methanogaster sp</name>
    <dbReference type="NCBI Taxonomy" id="3386292"/>
    <lineage>
        <taxon>Archaea</taxon>
        <taxon>Methanobacteriati</taxon>
        <taxon>Methanobacteriota</taxon>
        <taxon>Stenosarchaea group</taxon>
        <taxon>Methanomicrobia</taxon>
        <taxon>Methanosarcinales</taxon>
        <taxon>ANME-2 cluster</taxon>
        <taxon>Candidatus Methanogasteraceae</taxon>
        <taxon>Candidatus Methanogaster</taxon>
    </lineage>
</organism>